<sequence length="278" mass="30036">MIAAGRKQALAGAARRGLKRFAGVADAVLPTSGLVVLAYHRVGGEGTSQMDLPLDRFRDQMARLADTARVLSLDQALDEFAAERTGSDPAVALTFDDGTADFAEHVVGVLDEFELPATVYVATEPVLTGERWPDGAAPLSAEALTEVSGHRLVTIGCHTHAHLLLDRERPSGVAADLDRSIEVLTELTGSPPEHFAYPKALAPSLQNDALVRERFVSAAVAGTRPNRVGRTDPYRLARSPIQRSDTPRDVAHKFAGGMRLEDDVRRLVQRVTYRAART</sequence>
<dbReference type="PROSITE" id="PS51677">
    <property type="entry name" value="NODB"/>
    <property type="match status" value="1"/>
</dbReference>
<dbReference type="OrthoDB" id="9782872at2"/>
<name>R4Z2D6_9ACTN</name>
<reference evidence="4 5" key="1">
    <citation type="journal article" date="2013" name="ISME J.">
        <title>Metabolic model for the filamentous 'Candidatus Microthrix parvicella' based on genomic and metagenomic analyses.</title>
        <authorList>
            <person name="Jon McIlroy S."/>
            <person name="Kristiansen R."/>
            <person name="Albertsen M."/>
            <person name="Michael Karst S."/>
            <person name="Rossetti S."/>
            <person name="Lund Nielsen J."/>
            <person name="Tandoi V."/>
            <person name="James Seviour R."/>
            <person name="Nielsen P.H."/>
        </authorList>
    </citation>
    <scope>NUCLEOTIDE SEQUENCE [LARGE SCALE GENOMIC DNA]</scope>
    <source>
        <strain evidence="4 5">RN1</strain>
    </source>
</reference>
<evidence type="ECO:0000259" key="3">
    <source>
        <dbReference type="PROSITE" id="PS51677"/>
    </source>
</evidence>
<evidence type="ECO:0000256" key="1">
    <source>
        <dbReference type="ARBA" id="ARBA00004613"/>
    </source>
</evidence>
<dbReference type="Pfam" id="PF01522">
    <property type="entry name" value="Polysacc_deac_1"/>
    <property type="match status" value="1"/>
</dbReference>
<protein>
    <submittedName>
        <fullName evidence="4">Putative Polysaccharide deacetylase</fullName>
        <ecNumber evidence="4">3.5.1.-</ecNumber>
    </submittedName>
</protein>
<dbReference type="SUPFAM" id="SSF88713">
    <property type="entry name" value="Glycoside hydrolase/deacetylase"/>
    <property type="match status" value="1"/>
</dbReference>
<gene>
    <name evidence="4" type="ORF">BN381_50025</name>
</gene>
<dbReference type="PANTHER" id="PTHR34216:SF3">
    <property type="entry name" value="POLY-BETA-1,6-N-ACETYL-D-GLUCOSAMINE N-DEACETYLASE"/>
    <property type="match status" value="1"/>
</dbReference>
<evidence type="ECO:0000313" key="4">
    <source>
        <dbReference type="EMBL" id="CCM64883.1"/>
    </source>
</evidence>
<dbReference type="PANTHER" id="PTHR34216">
    <property type="match status" value="1"/>
</dbReference>
<accession>R4Z2D6</accession>
<feature type="domain" description="NodB homology" evidence="3">
    <location>
        <begin position="89"/>
        <end position="278"/>
    </location>
</feature>
<proteinExistence type="predicted"/>
<evidence type="ECO:0000256" key="2">
    <source>
        <dbReference type="ARBA" id="ARBA00022729"/>
    </source>
</evidence>
<dbReference type="InterPro" id="IPR051398">
    <property type="entry name" value="Polysacch_Deacetylase"/>
</dbReference>
<dbReference type="CDD" id="cd10918">
    <property type="entry name" value="CE4_NodB_like_5s_6s"/>
    <property type="match status" value="1"/>
</dbReference>
<dbReference type="GO" id="GO:0016810">
    <property type="term" value="F:hydrolase activity, acting on carbon-nitrogen (but not peptide) bonds"/>
    <property type="evidence" value="ECO:0007669"/>
    <property type="project" value="InterPro"/>
</dbReference>
<comment type="caution">
    <text evidence="4">The sequence shown here is derived from an EMBL/GenBank/DDBJ whole genome shotgun (WGS) entry which is preliminary data.</text>
</comment>
<dbReference type="Proteomes" id="UP000018291">
    <property type="component" value="Unassembled WGS sequence"/>
</dbReference>
<dbReference type="GO" id="GO:0005576">
    <property type="term" value="C:extracellular region"/>
    <property type="evidence" value="ECO:0007669"/>
    <property type="project" value="UniProtKB-SubCell"/>
</dbReference>
<organism evidence="4 5">
    <name type="scientific">Candidatus Neomicrothrix parvicella RN1</name>
    <dbReference type="NCBI Taxonomy" id="1229780"/>
    <lineage>
        <taxon>Bacteria</taxon>
        <taxon>Bacillati</taxon>
        <taxon>Actinomycetota</taxon>
        <taxon>Acidimicrobiia</taxon>
        <taxon>Acidimicrobiales</taxon>
        <taxon>Microthrixaceae</taxon>
        <taxon>Candidatus Neomicrothrix</taxon>
    </lineage>
</organism>
<dbReference type="Gene3D" id="3.20.20.370">
    <property type="entry name" value="Glycoside hydrolase/deacetylase"/>
    <property type="match status" value="1"/>
</dbReference>
<dbReference type="HOGENOM" id="CLU_975451_0_0_11"/>
<keyword evidence="4" id="KW-0378">Hydrolase</keyword>
<dbReference type="InterPro" id="IPR002509">
    <property type="entry name" value="NODB_dom"/>
</dbReference>
<dbReference type="InterPro" id="IPR011330">
    <property type="entry name" value="Glyco_hydro/deAcase_b/a-brl"/>
</dbReference>
<dbReference type="GO" id="GO:0005975">
    <property type="term" value="P:carbohydrate metabolic process"/>
    <property type="evidence" value="ECO:0007669"/>
    <property type="project" value="InterPro"/>
</dbReference>
<dbReference type="EC" id="3.5.1.-" evidence="4"/>
<dbReference type="STRING" id="1229780.BN381_50025"/>
<keyword evidence="2" id="KW-0732">Signal</keyword>
<dbReference type="eggNOG" id="COG0726">
    <property type="taxonomic scope" value="Bacteria"/>
</dbReference>
<comment type="subcellular location">
    <subcellularLocation>
        <location evidence="1">Secreted</location>
    </subcellularLocation>
</comment>
<keyword evidence="5" id="KW-1185">Reference proteome</keyword>
<dbReference type="RefSeq" id="WP_012229226.1">
    <property type="nucleotide sequence ID" value="NZ_HG422565.1"/>
</dbReference>
<dbReference type="AlphaFoldDB" id="R4Z2D6"/>
<evidence type="ECO:0000313" key="5">
    <source>
        <dbReference type="Proteomes" id="UP000018291"/>
    </source>
</evidence>
<dbReference type="EMBL" id="CANL01000045">
    <property type="protein sequence ID" value="CCM64883.1"/>
    <property type="molecule type" value="Genomic_DNA"/>
</dbReference>